<dbReference type="PROSITE" id="PS50271">
    <property type="entry name" value="ZF_UBP"/>
    <property type="match status" value="1"/>
</dbReference>
<evidence type="ECO:0000313" key="8">
    <source>
        <dbReference type="Proteomes" id="UP000692954"/>
    </source>
</evidence>
<feature type="active site" description="Proton acceptor" evidence="3">
    <location>
        <position position="285"/>
    </location>
</feature>
<evidence type="ECO:0000256" key="4">
    <source>
        <dbReference type="PROSITE-ProRule" id="PRU00502"/>
    </source>
</evidence>
<feature type="domain" description="Deacetylase sirtuin-type" evidence="6">
    <location>
        <begin position="154"/>
        <end position="413"/>
    </location>
</feature>
<dbReference type="InterPro" id="IPR050134">
    <property type="entry name" value="NAD-dep_sirtuin_deacylases"/>
</dbReference>
<keyword evidence="4" id="KW-0863">Zinc-finger</keyword>
<dbReference type="GO" id="GO:0005634">
    <property type="term" value="C:nucleus"/>
    <property type="evidence" value="ECO:0007669"/>
    <property type="project" value="TreeGrafter"/>
</dbReference>
<dbReference type="PANTHER" id="PTHR11085:SF6">
    <property type="entry name" value="NAD-DEPENDENT PROTEIN DEACETYLASE SIRTUIN-2"/>
    <property type="match status" value="1"/>
</dbReference>
<dbReference type="SMART" id="SM00290">
    <property type="entry name" value="ZnF_UBP"/>
    <property type="match status" value="1"/>
</dbReference>
<name>A0A8S1R638_9CILI</name>
<evidence type="ECO:0000256" key="1">
    <source>
        <dbReference type="ARBA" id="ARBA00022723"/>
    </source>
</evidence>
<evidence type="ECO:0000313" key="7">
    <source>
        <dbReference type="EMBL" id="CAD8122734.1"/>
    </source>
</evidence>
<dbReference type="Proteomes" id="UP000692954">
    <property type="component" value="Unassembled WGS sequence"/>
</dbReference>
<accession>A0A8S1R638</accession>
<dbReference type="AlphaFoldDB" id="A0A8S1R638"/>
<dbReference type="InterPro" id="IPR001607">
    <property type="entry name" value="Znf_UBP"/>
</dbReference>
<keyword evidence="2 3" id="KW-0862">Zinc</keyword>
<protein>
    <submittedName>
        <fullName evidence="7">Uncharacterized protein</fullName>
    </submittedName>
</protein>
<feature type="binding site" evidence="3">
    <location>
        <position position="317"/>
    </location>
    <ligand>
        <name>Zn(2+)</name>
        <dbReference type="ChEBI" id="CHEBI:29105"/>
    </ligand>
</feature>
<gene>
    <name evidence="7" type="ORF">PSON_ATCC_30995.1.T1400073</name>
</gene>
<organism evidence="7 8">
    <name type="scientific">Paramecium sonneborni</name>
    <dbReference type="NCBI Taxonomy" id="65129"/>
    <lineage>
        <taxon>Eukaryota</taxon>
        <taxon>Sar</taxon>
        <taxon>Alveolata</taxon>
        <taxon>Ciliophora</taxon>
        <taxon>Intramacronucleata</taxon>
        <taxon>Oligohymenophorea</taxon>
        <taxon>Peniculida</taxon>
        <taxon>Parameciidae</taxon>
        <taxon>Paramecium</taxon>
    </lineage>
</organism>
<dbReference type="PANTHER" id="PTHR11085">
    <property type="entry name" value="NAD-DEPENDENT PROTEIN DEACYLASE SIRTUIN-5, MITOCHONDRIAL-RELATED"/>
    <property type="match status" value="1"/>
</dbReference>
<dbReference type="EMBL" id="CAJJDN010000140">
    <property type="protein sequence ID" value="CAD8122734.1"/>
    <property type="molecule type" value="Genomic_DNA"/>
</dbReference>
<evidence type="ECO:0000256" key="2">
    <source>
        <dbReference type="ARBA" id="ARBA00022833"/>
    </source>
</evidence>
<comment type="caution">
    <text evidence="7">The sequence shown here is derived from an EMBL/GenBank/DDBJ whole genome shotgun (WGS) entry which is preliminary data.</text>
</comment>
<dbReference type="InterPro" id="IPR026590">
    <property type="entry name" value="Ssirtuin_cat_dom"/>
</dbReference>
<keyword evidence="1 3" id="KW-0479">Metal-binding</keyword>
<sequence>MDQGQKGIEVLFTDGQIGFAVQPKTDCQHFKQTDFHELMKYVEQNKNSLFAQQCIQCGDSKENWICIQCREIHCSRFVNAHMVAHNEKTMHQIVLSLTDLSFWCYECFSYITNYLISRASKLLSSIKFLNQEDSKDETQEMKQLIEQISNLKVMDEGEFNYNKLIDGLKNKKYQRICVLSGAGMSVAAGIPDFRTPGTGLYSQIQKYNLPTPESVFEIEYFKKNPEAFYCVAKEFLLSFDAKPTIAHKFIKWLDQREQLLKCFTQNIDGLELDAGVQQDKVIQAHGHMRTARCIECQEEASIKDFMNHIKKGDIHKCEKCPKKGLIKPDVVFFGEGLPVEFFQNWNSLGDADLLIVIGTSLKVMPFAVSVYKVGQSIPILLINRENVLQGRNNLIHLDGDIEENCKKLLADLK</sequence>
<dbReference type="GO" id="GO:0017136">
    <property type="term" value="F:histone deacetylase activity, NAD-dependent"/>
    <property type="evidence" value="ECO:0007669"/>
    <property type="project" value="TreeGrafter"/>
</dbReference>
<reference evidence="7" key="1">
    <citation type="submission" date="2021-01" db="EMBL/GenBank/DDBJ databases">
        <authorList>
            <consortium name="Genoscope - CEA"/>
            <person name="William W."/>
        </authorList>
    </citation>
    <scope>NUCLEOTIDE SEQUENCE</scope>
</reference>
<feature type="binding site" evidence="3">
    <location>
        <position position="320"/>
    </location>
    <ligand>
        <name>Zn(2+)</name>
        <dbReference type="ChEBI" id="CHEBI:29105"/>
    </ligand>
</feature>
<feature type="binding site" evidence="3">
    <location>
        <position position="296"/>
    </location>
    <ligand>
        <name>Zn(2+)</name>
        <dbReference type="ChEBI" id="CHEBI:29105"/>
    </ligand>
</feature>
<dbReference type="Pfam" id="PF02146">
    <property type="entry name" value="SIR2"/>
    <property type="match status" value="1"/>
</dbReference>
<dbReference type="GO" id="GO:0008270">
    <property type="term" value="F:zinc ion binding"/>
    <property type="evidence" value="ECO:0007669"/>
    <property type="project" value="UniProtKB-KW"/>
</dbReference>
<dbReference type="PROSITE" id="PS50305">
    <property type="entry name" value="SIRTUIN"/>
    <property type="match status" value="1"/>
</dbReference>
<proteinExistence type="predicted"/>
<evidence type="ECO:0000259" key="6">
    <source>
        <dbReference type="PROSITE" id="PS50305"/>
    </source>
</evidence>
<dbReference type="InterPro" id="IPR003000">
    <property type="entry name" value="Sirtuin"/>
</dbReference>
<feature type="domain" description="UBP-type" evidence="5">
    <location>
        <begin position="25"/>
        <end position="130"/>
    </location>
</feature>
<dbReference type="Pfam" id="PF02148">
    <property type="entry name" value="zf-UBP"/>
    <property type="match status" value="1"/>
</dbReference>
<dbReference type="OrthoDB" id="424012at2759"/>
<keyword evidence="8" id="KW-1185">Reference proteome</keyword>
<feature type="binding site" evidence="3">
    <location>
        <position position="293"/>
    </location>
    <ligand>
        <name>Zn(2+)</name>
        <dbReference type="ChEBI" id="CHEBI:29105"/>
    </ligand>
</feature>
<dbReference type="GO" id="GO:0070403">
    <property type="term" value="F:NAD+ binding"/>
    <property type="evidence" value="ECO:0007669"/>
    <property type="project" value="InterPro"/>
</dbReference>
<evidence type="ECO:0000259" key="5">
    <source>
        <dbReference type="PROSITE" id="PS50271"/>
    </source>
</evidence>
<evidence type="ECO:0000256" key="3">
    <source>
        <dbReference type="PROSITE-ProRule" id="PRU00236"/>
    </source>
</evidence>